<name>A0A318V6R1_9GAMM</name>
<protein>
    <recommendedName>
        <fullName evidence="5">Lipoprotein</fullName>
    </recommendedName>
</protein>
<dbReference type="RefSeq" id="WP_110573948.1">
    <property type="nucleotide sequence ID" value="NZ_QKLW01000002.1"/>
</dbReference>
<dbReference type="Pfam" id="PF19795">
    <property type="entry name" value="DUF6279"/>
    <property type="match status" value="1"/>
</dbReference>
<proteinExistence type="predicted"/>
<accession>A0A318V6R1</accession>
<keyword evidence="1" id="KW-0175">Coiled coil</keyword>
<evidence type="ECO:0000256" key="2">
    <source>
        <dbReference type="SAM" id="SignalP"/>
    </source>
</evidence>
<dbReference type="EMBL" id="QKLW01000002">
    <property type="protein sequence ID" value="PYF83491.1"/>
    <property type="molecule type" value="Genomic_DNA"/>
</dbReference>
<dbReference type="InterPro" id="IPR016875">
    <property type="entry name" value="UCP028200"/>
</dbReference>
<organism evidence="3 4">
    <name type="scientific">Marinomonas alcarazii</name>
    <dbReference type="NCBI Taxonomy" id="491949"/>
    <lineage>
        <taxon>Bacteria</taxon>
        <taxon>Pseudomonadati</taxon>
        <taxon>Pseudomonadota</taxon>
        <taxon>Gammaproteobacteria</taxon>
        <taxon>Oceanospirillales</taxon>
        <taxon>Oceanospirillaceae</taxon>
        <taxon>Marinomonas</taxon>
    </lineage>
</organism>
<comment type="caution">
    <text evidence="3">The sequence shown here is derived from an EMBL/GenBank/DDBJ whole genome shotgun (WGS) entry which is preliminary data.</text>
</comment>
<evidence type="ECO:0000313" key="3">
    <source>
        <dbReference type="EMBL" id="PYF83491.1"/>
    </source>
</evidence>
<feature type="signal peptide" evidence="2">
    <location>
        <begin position="1"/>
        <end position="24"/>
    </location>
</feature>
<evidence type="ECO:0008006" key="5">
    <source>
        <dbReference type="Google" id="ProtNLM"/>
    </source>
</evidence>
<keyword evidence="4" id="KW-1185">Reference proteome</keyword>
<evidence type="ECO:0000256" key="1">
    <source>
        <dbReference type="SAM" id="Coils"/>
    </source>
</evidence>
<dbReference type="Proteomes" id="UP000247551">
    <property type="component" value="Unassembled WGS sequence"/>
</dbReference>
<feature type="coiled-coil region" evidence="1">
    <location>
        <begin position="145"/>
        <end position="172"/>
    </location>
</feature>
<dbReference type="AlphaFoldDB" id="A0A318V6R1"/>
<evidence type="ECO:0000313" key="4">
    <source>
        <dbReference type="Proteomes" id="UP000247551"/>
    </source>
</evidence>
<reference evidence="3 4" key="1">
    <citation type="submission" date="2018-06" db="EMBL/GenBank/DDBJ databases">
        <title>Genomic Encyclopedia of Type Strains, Phase III (KMG-III): the genomes of soil and plant-associated and newly described type strains.</title>
        <authorList>
            <person name="Whitman W."/>
        </authorList>
    </citation>
    <scope>NUCLEOTIDE SEQUENCE [LARGE SCALE GENOMIC DNA]</scope>
    <source>
        <strain evidence="3 4">CECT 7730</strain>
    </source>
</reference>
<sequence length="280" mass="32989">MKKAKLSIVLLFSFILSACSSSFAYNNLDWLLYWYVDDYIDLSSDQEAALDERIASWHSWHRSTELEKYQTQLNNLRAKLESGALTEEQWLREFAEAQQHLNRFRTKIAPELAGIAQTLSTEQVEDFLSAWHKKRQERQSESDKRTESERLMRREERLVEFMEDNVGKLSEQQTNIIKQYVPTFISISTEQTAYHSRLQNALRDIFSNRDSVEFKQRLTDLIRNPDQYKTVSYQASLDHNAGLYARMLAELNLTFTEKQKLKLDDALEDWINLIEDLISD</sequence>
<feature type="chain" id="PRO_5016414880" description="Lipoprotein" evidence="2">
    <location>
        <begin position="25"/>
        <end position="280"/>
    </location>
</feature>
<keyword evidence="2" id="KW-0732">Signal</keyword>
<dbReference type="PIRSF" id="PIRSF028200">
    <property type="entry name" value="UCP028200"/>
    <property type="match status" value="1"/>
</dbReference>
<gene>
    <name evidence="3" type="ORF">DFP75_102587</name>
</gene>
<dbReference type="PROSITE" id="PS51257">
    <property type="entry name" value="PROKAR_LIPOPROTEIN"/>
    <property type="match status" value="1"/>
</dbReference>